<dbReference type="PANTHER" id="PTHR45969">
    <property type="entry name" value="RING ZINC FINGER PROTEIN-RELATED"/>
    <property type="match status" value="1"/>
</dbReference>
<dbReference type="Proteomes" id="UP000032180">
    <property type="component" value="Chromosome 7"/>
</dbReference>
<dbReference type="PANTHER" id="PTHR45969:SF55">
    <property type="entry name" value="OS07G0686300 PROTEIN"/>
    <property type="match status" value="1"/>
</dbReference>
<evidence type="ECO:0000256" key="2">
    <source>
        <dbReference type="ARBA" id="ARBA00022771"/>
    </source>
</evidence>
<keyword evidence="1" id="KW-0479">Metal-binding</keyword>
<dbReference type="InterPro" id="IPR013083">
    <property type="entry name" value="Znf_RING/FYVE/PHD"/>
</dbReference>
<dbReference type="SMART" id="SM00744">
    <property type="entry name" value="RINGv"/>
    <property type="match status" value="1"/>
</dbReference>
<dbReference type="STRING" id="77586.A0A0D9X327"/>
<keyword evidence="8" id="KW-1185">Reference proteome</keyword>
<keyword evidence="5" id="KW-0732">Signal</keyword>
<protein>
    <recommendedName>
        <fullName evidence="6">RING-type domain-containing protein</fullName>
    </recommendedName>
</protein>
<proteinExistence type="predicted"/>
<feature type="chain" id="PRO_5002349885" description="RING-type domain-containing protein" evidence="5">
    <location>
        <begin position="19"/>
        <end position="150"/>
    </location>
</feature>
<evidence type="ECO:0000256" key="3">
    <source>
        <dbReference type="ARBA" id="ARBA00022833"/>
    </source>
</evidence>
<evidence type="ECO:0000259" key="6">
    <source>
        <dbReference type="PROSITE" id="PS50089"/>
    </source>
</evidence>
<evidence type="ECO:0000256" key="1">
    <source>
        <dbReference type="ARBA" id="ARBA00022723"/>
    </source>
</evidence>
<feature type="signal peptide" evidence="5">
    <location>
        <begin position="1"/>
        <end position="18"/>
    </location>
</feature>
<dbReference type="HOGENOM" id="CLU_121183_0_0_1"/>
<dbReference type="InterPro" id="IPR001841">
    <property type="entry name" value="Znf_RING"/>
</dbReference>
<sequence length="150" mass="16211">MEMSVMNALLLILLAVAARRLAELAMRKLITGDNKTAASAAAEQLRVARYSGGGGECAVCLSGVEEGDEVRELRCRHLFHRGCIDRWLLITAAAAATCPLCRCRLLLPTTSPAATAEAEADEDYYGCDGDDEESGMVMFMAYVRSSSTWL</sequence>
<dbReference type="AlphaFoldDB" id="A0A0D9X327"/>
<keyword evidence="3" id="KW-0862">Zinc</keyword>
<accession>A0A0D9X327</accession>
<dbReference type="SUPFAM" id="SSF57850">
    <property type="entry name" value="RING/U-box"/>
    <property type="match status" value="1"/>
</dbReference>
<dbReference type="GO" id="GO:0061630">
    <property type="term" value="F:ubiquitin protein ligase activity"/>
    <property type="evidence" value="ECO:0007669"/>
    <property type="project" value="TreeGrafter"/>
</dbReference>
<reference evidence="8" key="2">
    <citation type="submission" date="2013-12" db="EMBL/GenBank/DDBJ databases">
        <authorList>
            <person name="Yu Y."/>
            <person name="Lee S."/>
            <person name="de Baynast K."/>
            <person name="Wissotski M."/>
            <person name="Liu L."/>
            <person name="Talag J."/>
            <person name="Goicoechea J."/>
            <person name="Angelova A."/>
            <person name="Jetty R."/>
            <person name="Kudrna D."/>
            <person name="Golser W."/>
            <person name="Rivera L."/>
            <person name="Zhang J."/>
            <person name="Wing R."/>
        </authorList>
    </citation>
    <scope>NUCLEOTIDE SEQUENCE</scope>
</reference>
<reference evidence="7" key="3">
    <citation type="submission" date="2015-04" db="UniProtKB">
        <authorList>
            <consortium name="EnsemblPlants"/>
        </authorList>
    </citation>
    <scope>IDENTIFICATION</scope>
</reference>
<name>A0A0D9X327_9ORYZ</name>
<evidence type="ECO:0000256" key="5">
    <source>
        <dbReference type="SAM" id="SignalP"/>
    </source>
</evidence>
<dbReference type="Pfam" id="PF13639">
    <property type="entry name" value="zf-RING_2"/>
    <property type="match status" value="1"/>
</dbReference>
<reference evidence="7 8" key="1">
    <citation type="submission" date="2012-08" db="EMBL/GenBank/DDBJ databases">
        <title>Oryza genome evolution.</title>
        <authorList>
            <person name="Wing R.A."/>
        </authorList>
    </citation>
    <scope>NUCLEOTIDE SEQUENCE</scope>
</reference>
<evidence type="ECO:0000256" key="4">
    <source>
        <dbReference type="PROSITE-ProRule" id="PRU00175"/>
    </source>
</evidence>
<feature type="domain" description="RING-type" evidence="6">
    <location>
        <begin position="57"/>
        <end position="102"/>
    </location>
</feature>
<dbReference type="GO" id="GO:0008270">
    <property type="term" value="F:zinc ion binding"/>
    <property type="evidence" value="ECO:0007669"/>
    <property type="project" value="UniProtKB-KW"/>
</dbReference>
<dbReference type="eggNOG" id="KOG0800">
    <property type="taxonomic scope" value="Eukaryota"/>
</dbReference>
<dbReference type="Gene3D" id="3.30.40.10">
    <property type="entry name" value="Zinc/RING finger domain, C3HC4 (zinc finger)"/>
    <property type="match status" value="1"/>
</dbReference>
<dbReference type="GO" id="GO:0016567">
    <property type="term" value="P:protein ubiquitination"/>
    <property type="evidence" value="ECO:0007669"/>
    <property type="project" value="TreeGrafter"/>
</dbReference>
<dbReference type="InterPro" id="IPR011016">
    <property type="entry name" value="Znf_RING-CH"/>
</dbReference>
<organism evidence="7 8">
    <name type="scientific">Leersia perrieri</name>
    <dbReference type="NCBI Taxonomy" id="77586"/>
    <lineage>
        <taxon>Eukaryota</taxon>
        <taxon>Viridiplantae</taxon>
        <taxon>Streptophyta</taxon>
        <taxon>Embryophyta</taxon>
        <taxon>Tracheophyta</taxon>
        <taxon>Spermatophyta</taxon>
        <taxon>Magnoliopsida</taxon>
        <taxon>Liliopsida</taxon>
        <taxon>Poales</taxon>
        <taxon>Poaceae</taxon>
        <taxon>BOP clade</taxon>
        <taxon>Oryzoideae</taxon>
        <taxon>Oryzeae</taxon>
        <taxon>Oryzinae</taxon>
        <taxon>Leersia</taxon>
    </lineage>
</organism>
<dbReference type="PROSITE" id="PS50089">
    <property type="entry name" value="ZF_RING_2"/>
    <property type="match status" value="1"/>
</dbReference>
<dbReference type="EnsemblPlants" id="LPERR07G23610.1">
    <property type="protein sequence ID" value="LPERR07G23610.1"/>
    <property type="gene ID" value="LPERR07G23610"/>
</dbReference>
<dbReference type="Gramene" id="LPERR07G23610.1">
    <property type="protein sequence ID" value="LPERR07G23610.1"/>
    <property type="gene ID" value="LPERR07G23610"/>
</dbReference>
<evidence type="ECO:0000313" key="7">
    <source>
        <dbReference type="EnsemblPlants" id="LPERR07G23610.1"/>
    </source>
</evidence>
<dbReference type="SMART" id="SM00184">
    <property type="entry name" value="RING"/>
    <property type="match status" value="1"/>
</dbReference>
<keyword evidence="2 4" id="KW-0863">Zinc-finger</keyword>
<evidence type="ECO:0000313" key="8">
    <source>
        <dbReference type="Proteomes" id="UP000032180"/>
    </source>
</evidence>